<name>A0A2S0L4V2_9FIRM</name>
<dbReference type="Gene3D" id="3.10.450.50">
    <property type="match status" value="1"/>
</dbReference>
<accession>A0A2S0L4V2</accession>
<organism evidence="2 3">
    <name type="scientific">Mogibacterium diversum</name>
    <dbReference type="NCBI Taxonomy" id="114527"/>
    <lineage>
        <taxon>Bacteria</taxon>
        <taxon>Bacillati</taxon>
        <taxon>Bacillota</taxon>
        <taxon>Clostridia</taxon>
        <taxon>Peptostreptococcales</taxon>
        <taxon>Anaerovoracaceae</taxon>
        <taxon>Mogibacterium</taxon>
    </lineage>
</organism>
<gene>
    <name evidence="2" type="ORF">C5Q96_05405</name>
</gene>
<keyword evidence="3" id="KW-1185">Reference proteome</keyword>
<dbReference type="Pfam" id="PF17117">
    <property type="entry name" value="DUF5104"/>
    <property type="match status" value="1"/>
</dbReference>
<dbReference type="InterPro" id="IPR031344">
    <property type="entry name" value="DUF5104"/>
</dbReference>
<sequence>MRSSFMKKTTCSILCLLIILSTAFCLAGCKTRTDEMADQEIYAEKQINAVNKKIVKCINNKDEKGLKSLFSKSAQENSEEIDGKINNLINIFDGVKIKSIDGEEPGFSGDSNTQPINIYGSYTINLNNGEKYVMWVQFCSMDDENKENVGLYMIEIITCTEDKLPSGFKWDGVNSGKPGIFIHYIN</sequence>
<feature type="signal peptide" evidence="1">
    <location>
        <begin position="1"/>
        <end position="27"/>
    </location>
</feature>
<reference evidence="3" key="1">
    <citation type="submission" date="2018-02" db="EMBL/GenBank/DDBJ databases">
        <authorList>
            <person name="Holder M.E."/>
            <person name="Ajami N.J."/>
            <person name="Petrosino J.F."/>
        </authorList>
    </citation>
    <scope>NUCLEOTIDE SEQUENCE [LARGE SCALE GENOMIC DNA]</scope>
    <source>
        <strain evidence="3">CCUG 47132</strain>
    </source>
</reference>
<dbReference type="KEGG" id="mdv:C5Q96_05405"/>
<protein>
    <recommendedName>
        <fullName evidence="4">DUF5104 domain-containing protein</fullName>
    </recommendedName>
</protein>
<evidence type="ECO:0008006" key="4">
    <source>
        <dbReference type="Google" id="ProtNLM"/>
    </source>
</evidence>
<dbReference type="EMBL" id="CP027228">
    <property type="protein sequence ID" value="AVM48311.1"/>
    <property type="molecule type" value="Genomic_DNA"/>
</dbReference>
<feature type="chain" id="PRO_5039628641" description="DUF5104 domain-containing protein" evidence="1">
    <location>
        <begin position="28"/>
        <end position="186"/>
    </location>
</feature>
<dbReference type="AlphaFoldDB" id="A0A2S0L4V2"/>
<proteinExistence type="predicted"/>
<dbReference type="Proteomes" id="UP000237883">
    <property type="component" value="Chromosome"/>
</dbReference>
<evidence type="ECO:0000256" key="1">
    <source>
        <dbReference type="SAM" id="SignalP"/>
    </source>
</evidence>
<keyword evidence="1" id="KW-0732">Signal</keyword>
<evidence type="ECO:0000313" key="3">
    <source>
        <dbReference type="Proteomes" id="UP000237883"/>
    </source>
</evidence>
<evidence type="ECO:0000313" key="2">
    <source>
        <dbReference type="EMBL" id="AVM48311.1"/>
    </source>
</evidence>